<keyword evidence="2 6" id="KW-0812">Transmembrane</keyword>
<dbReference type="RefSeq" id="XP_015898846.1">
    <property type="nucleotide sequence ID" value="XM_016043360.4"/>
</dbReference>
<evidence type="ECO:0000256" key="5">
    <source>
        <dbReference type="SAM" id="MobiDB-lite"/>
    </source>
</evidence>
<reference evidence="9" key="1">
    <citation type="submission" date="2025-08" db="UniProtKB">
        <authorList>
            <consortium name="RefSeq"/>
        </authorList>
    </citation>
    <scope>IDENTIFICATION</scope>
    <source>
        <tissue evidence="9">Seedling</tissue>
    </source>
</reference>
<feature type="region of interest" description="Disordered" evidence="5">
    <location>
        <begin position="1"/>
        <end position="25"/>
    </location>
</feature>
<dbReference type="FunCoup" id="A0A6P4BI95">
    <property type="interactions" value="74"/>
</dbReference>
<dbReference type="InterPro" id="IPR004864">
    <property type="entry name" value="LEA_2"/>
</dbReference>
<feature type="domain" description="Late embryogenesis abundant protein LEA-2 subgroup" evidence="7">
    <location>
        <begin position="100"/>
        <end position="203"/>
    </location>
</feature>
<sequence length="229" mass="25656">MADKGAHLNGAYYGPSIPPPVQSSHRHGRGRGRGCGCGCCLFRLLCKILIAIVVLLALAFFIFWLVVRPQKMKLHVTEASLTNFNLTADNTLHYDLALNVSIRNPNKKLGIYNDNIEARAIYEGARFDTEVFRNLGLQKKKTTKDLSVVFRGQQLVNLNSKKIAKFNEQKATGVFDIDVKSYLRIRLRLGDFITGDFKPKIKCDLKVPLTTNGVSAGTFKKTKCDVDFF</sequence>
<name>A0A6P4BI95_ZIZJJ</name>
<keyword evidence="8" id="KW-1185">Reference proteome</keyword>
<dbReference type="GeneID" id="107432258"/>
<dbReference type="GO" id="GO:0098542">
    <property type="term" value="P:defense response to other organism"/>
    <property type="evidence" value="ECO:0007669"/>
    <property type="project" value="InterPro"/>
</dbReference>
<evidence type="ECO:0000256" key="6">
    <source>
        <dbReference type="SAM" id="Phobius"/>
    </source>
</evidence>
<evidence type="ECO:0000256" key="4">
    <source>
        <dbReference type="ARBA" id="ARBA00023136"/>
    </source>
</evidence>
<evidence type="ECO:0000256" key="3">
    <source>
        <dbReference type="ARBA" id="ARBA00022989"/>
    </source>
</evidence>
<evidence type="ECO:0000313" key="9">
    <source>
        <dbReference type="RefSeq" id="XP_015898846.1"/>
    </source>
</evidence>
<dbReference type="Pfam" id="PF03168">
    <property type="entry name" value="LEA_2"/>
    <property type="match status" value="1"/>
</dbReference>
<gene>
    <name evidence="9" type="primary">LOC107432258</name>
</gene>
<evidence type="ECO:0000256" key="2">
    <source>
        <dbReference type="ARBA" id="ARBA00022692"/>
    </source>
</evidence>
<dbReference type="PANTHER" id="PTHR31234:SF2">
    <property type="entry name" value="OS05G0199100 PROTEIN"/>
    <property type="match status" value="1"/>
</dbReference>
<keyword evidence="4 6" id="KW-0472">Membrane</keyword>
<feature type="transmembrane region" description="Helical" evidence="6">
    <location>
        <begin position="48"/>
        <end position="67"/>
    </location>
</feature>
<dbReference type="InParanoid" id="A0A6P4BI95"/>
<proteinExistence type="predicted"/>
<dbReference type="KEGG" id="zju:107432258"/>
<organism evidence="8 9">
    <name type="scientific">Ziziphus jujuba</name>
    <name type="common">Chinese jujube</name>
    <name type="synonym">Ziziphus sativa</name>
    <dbReference type="NCBI Taxonomy" id="326968"/>
    <lineage>
        <taxon>Eukaryota</taxon>
        <taxon>Viridiplantae</taxon>
        <taxon>Streptophyta</taxon>
        <taxon>Embryophyta</taxon>
        <taxon>Tracheophyta</taxon>
        <taxon>Spermatophyta</taxon>
        <taxon>Magnoliopsida</taxon>
        <taxon>eudicotyledons</taxon>
        <taxon>Gunneridae</taxon>
        <taxon>Pentapetalae</taxon>
        <taxon>rosids</taxon>
        <taxon>fabids</taxon>
        <taxon>Rosales</taxon>
        <taxon>Rhamnaceae</taxon>
        <taxon>Paliureae</taxon>
        <taxon>Ziziphus</taxon>
    </lineage>
</organism>
<keyword evidence="3 6" id="KW-1133">Transmembrane helix</keyword>
<dbReference type="InterPro" id="IPR044839">
    <property type="entry name" value="NDR1-like"/>
</dbReference>
<dbReference type="PANTHER" id="PTHR31234">
    <property type="entry name" value="LATE EMBRYOGENESIS ABUNDANT (LEA) HYDROXYPROLINE-RICH GLYCOPROTEIN FAMILY"/>
    <property type="match status" value="1"/>
</dbReference>
<accession>A0A6P4BI95</accession>
<evidence type="ECO:0000313" key="8">
    <source>
        <dbReference type="Proteomes" id="UP001652623"/>
    </source>
</evidence>
<dbReference type="AlphaFoldDB" id="A0A6P4BI95"/>
<protein>
    <submittedName>
        <fullName evidence="9">NDR1/HIN1-like protein 3</fullName>
    </submittedName>
</protein>
<dbReference type="Proteomes" id="UP001652623">
    <property type="component" value="Chromosome 11"/>
</dbReference>
<evidence type="ECO:0000256" key="1">
    <source>
        <dbReference type="ARBA" id="ARBA00004167"/>
    </source>
</evidence>
<comment type="subcellular location">
    <subcellularLocation>
        <location evidence="1">Membrane</location>
        <topology evidence="1">Single-pass membrane protein</topology>
    </subcellularLocation>
</comment>
<evidence type="ECO:0000259" key="7">
    <source>
        <dbReference type="Pfam" id="PF03168"/>
    </source>
</evidence>
<dbReference type="GO" id="GO:0005886">
    <property type="term" value="C:plasma membrane"/>
    <property type="evidence" value="ECO:0007669"/>
    <property type="project" value="TreeGrafter"/>
</dbReference>